<accession>A0A6C0J4A9</accession>
<reference evidence="2" key="1">
    <citation type="journal article" date="2020" name="Nature">
        <title>Giant virus diversity and host interactions through global metagenomics.</title>
        <authorList>
            <person name="Schulz F."/>
            <person name="Roux S."/>
            <person name="Paez-Espino D."/>
            <person name="Jungbluth S."/>
            <person name="Walsh D.A."/>
            <person name="Denef V.J."/>
            <person name="McMahon K.D."/>
            <person name="Konstantinidis K.T."/>
            <person name="Eloe-Fadrosh E.A."/>
            <person name="Kyrpides N.C."/>
            <person name="Woyke T."/>
        </authorList>
    </citation>
    <scope>NUCLEOTIDE SEQUENCE</scope>
    <source>
        <strain evidence="2">GVMAG-M-3300025727-45</strain>
    </source>
</reference>
<sequence>MTNNLIEVVFWSVIIFLVFKHIWYSESFNSFNGLNGLKQTENINNIVNHVTTTIDNDDLFYNDNKLSNFTNDFGSQINNMKNRIKRCTKTKEGPCVETRCGKWSRVPHECNCGWSGSGWNRKWKCSTCHKDDHPCQRWDCTRRYPEKVPYWNC</sequence>
<feature type="transmembrane region" description="Helical" evidence="1">
    <location>
        <begin position="6"/>
        <end position="24"/>
    </location>
</feature>
<name>A0A6C0J4A9_9ZZZZ</name>
<organism evidence="2">
    <name type="scientific">viral metagenome</name>
    <dbReference type="NCBI Taxonomy" id="1070528"/>
    <lineage>
        <taxon>unclassified sequences</taxon>
        <taxon>metagenomes</taxon>
        <taxon>organismal metagenomes</taxon>
    </lineage>
</organism>
<dbReference type="EMBL" id="MN740312">
    <property type="protein sequence ID" value="QHT99689.1"/>
    <property type="molecule type" value="Genomic_DNA"/>
</dbReference>
<keyword evidence="1" id="KW-1133">Transmembrane helix</keyword>
<protein>
    <submittedName>
        <fullName evidence="2">Uncharacterized protein</fullName>
    </submittedName>
</protein>
<keyword evidence="1" id="KW-0472">Membrane</keyword>
<dbReference type="AlphaFoldDB" id="A0A6C0J4A9"/>
<proteinExistence type="predicted"/>
<evidence type="ECO:0000256" key="1">
    <source>
        <dbReference type="SAM" id="Phobius"/>
    </source>
</evidence>
<evidence type="ECO:0000313" key="2">
    <source>
        <dbReference type="EMBL" id="QHT99689.1"/>
    </source>
</evidence>
<keyword evidence="1" id="KW-0812">Transmembrane</keyword>